<dbReference type="NCBIfam" id="TIGR00188">
    <property type="entry name" value="rnpA"/>
    <property type="match status" value="1"/>
</dbReference>
<dbReference type="SUPFAM" id="SSF54211">
    <property type="entry name" value="Ribosomal protein S5 domain 2-like"/>
    <property type="match status" value="1"/>
</dbReference>
<dbReference type="PANTHER" id="PTHR33992:SF1">
    <property type="entry name" value="RIBONUCLEASE P PROTEIN COMPONENT"/>
    <property type="match status" value="1"/>
</dbReference>
<dbReference type="PANTHER" id="PTHR33992">
    <property type="entry name" value="RIBONUCLEASE P PROTEIN COMPONENT"/>
    <property type="match status" value="1"/>
</dbReference>
<dbReference type="HAMAP" id="MF_00227">
    <property type="entry name" value="RNase_P"/>
    <property type="match status" value="1"/>
</dbReference>
<dbReference type="RefSeq" id="WP_145029945.1">
    <property type="nucleotide sequence ID" value="NZ_CP036271.1"/>
</dbReference>
<sequence length="126" mass="13877">MNGFGYPRACRLTSSADFNRVYAGKQRFSDARLLMFAAANSTDTTRAGFSVSRKHGGSVARHHLKRLLREAFRLSRADLPRGLDLVVIPQQGTIGTMQEYQGSLARLTRKAARRLLEHSGPDSGAT</sequence>
<protein>
    <recommendedName>
        <fullName evidence="6 7">Ribonuclease P protein component</fullName>
        <shortName evidence="6">RNase P protein</shortName>
        <shortName evidence="6">RNaseP protein</shortName>
        <ecNumber evidence="6 7">3.1.26.5</ecNumber>
    </recommendedName>
    <alternativeName>
        <fullName evidence="6">Protein C5</fullName>
    </alternativeName>
</protein>
<dbReference type="GO" id="GO:0000049">
    <property type="term" value="F:tRNA binding"/>
    <property type="evidence" value="ECO:0007669"/>
    <property type="project" value="UniProtKB-UniRule"/>
</dbReference>
<name>A0A517SDF4_9PLAN</name>
<dbReference type="Proteomes" id="UP000315700">
    <property type="component" value="Chromosome"/>
</dbReference>
<evidence type="ECO:0000256" key="4">
    <source>
        <dbReference type="ARBA" id="ARBA00022801"/>
    </source>
</evidence>
<organism evidence="8 9">
    <name type="scientific">Caulifigura coniformis</name>
    <dbReference type="NCBI Taxonomy" id="2527983"/>
    <lineage>
        <taxon>Bacteria</taxon>
        <taxon>Pseudomonadati</taxon>
        <taxon>Planctomycetota</taxon>
        <taxon>Planctomycetia</taxon>
        <taxon>Planctomycetales</taxon>
        <taxon>Planctomycetaceae</taxon>
        <taxon>Caulifigura</taxon>
    </lineage>
</organism>
<dbReference type="GO" id="GO:0004526">
    <property type="term" value="F:ribonuclease P activity"/>
    <property type="evidence" value="ECO:0007669"/>
    <property type="project" value="UniProtKB-UniRule"/>
</dbReference>
<accession>A0A517SDF4</accession>
<dbReference type="Pfam" id="PF00825">
    <property type="entry name" value="Ribonuclease_P"/>
    <property type="match status" value="1"/>
</dbReference>
<evidence type="ECO:0000256" key="7">
    <source>
        <dbReference type="NCBIfam" id="TIGR00188"/>
    </source>
</evidence>
<keyword evidence="2 6" id="KW-0540">Nuclease</keyword>
<dbReference type="KEGG" id="ccos:Pan44_21720"/>
<keyword evidence="1 6" id="KW-0819">tRNA processing</keyword>
<dbReference type="InterPro" id="IPR020568">
    <property type="entry name" value="Ribosomal_Su5_D2-typ_SF"/>
</dbReference>
<dbReference type="GO" id="GO:0030677">
    <property type="term" value="C:ribonuclease P complex"/>
    <property type="evidence" value="ECO:0007669"/>
    <property type="project" value="TreeGrafter"/>
</dbReference>
<evidence type="ECO:0000256" key="3">
    <source>
        <dbReference type="ARBA" id="ARBA00022759"/>
    </source>
</evidence>
<comment type="function">
    <text evidence="6">RNaseP catalyzes the removal of the 5'-leader sequence from pre-tRNA to produce the mature 5'-terminus. It can also cleave other RNA substrates such as 4.5S RNA. The protein component plays an auxiliary but essential role in vivo by binding to the 5'-leader sequence and broadening the substrate specificity of the ribozyme.</text>
</comment>
<dbReference type="GO" id="GO:0001682">
    <property type="term" value="P:tRNA 5'-leader removal"/>
    <property type="evidence" value="ECO:0007669"/>
    <property type="project" value="UniProtKB-UniRule"/>
</dbReference>
<dbReference type="OrthoDB" id="9810867at2"/>
<keyword evidence="9" id="KW-1185">Reference proteome</keyword>
<evidence type="ECO:0000256" key="5">
    <source>
        <dbReference type="ARBA" id="ARBA00022884"/>
    </source>
</evidence>
<evidence type="ECO:0000256" key="1">
    <source>
        <dbReference type="ARBA" id="ARBA00022694"/>
    </source>
</evidence>
<dbReference type="FunCoup" id="A0A517SDF4">
    <property type="interactions" value="99"/>
</dbReference>
<dbReference type="EMBL" id="CP036271">
    <property type="protein sequence ID" value="QDT54145.1"/>
    <property type="molecule type" value="Genomic_DNA"/>
</dbReference>
<keyword evidence="3 6" id="KW-0255">Endonuclease</keyword>
<reference evidence="8 9" key="1">
    <citation type="submission" date="2019-02" db="EMBL/GenBank/DDBJ databases">
        <title>Deep-cultivation of Planctomycetes and their phenomic and genomic characterization uncovers novel biology.</title>
        <authorList>
            <person name="Wiegand S."/>
            <person name="Jogler M."/>
            <person name="Boedeker C."/>
            <person name="Pinto D."/>
            <person name="Vollmers J."/>
            <person name="Rivas-Marin E."/>
            <person name="Kohn T."/>
            <person name="Peeters S.H."/>
            <person name="Heuer A."/>
            <person name="Rast P."/>
            <person name="Oberbeckmann S."/>
            <person name="Bunk B."/>
            <person name="Jeske O."/>
            <person name="Meyerdierks A."/>
            <person name="Storesund J.E."/>
            <person name="Kallscheuer N."/>
            <person name="Luecker S."/>
            <person name="Lage O.M."/>
            <person name="Pohl T."/>
            <person name="Merkel B.J."/>
            <person name="Hornburger P."/>
            <person name="Mueller R.-W."/>
            <person name="Bruemmer F."/>
            <person name="Labrenz M."/>
            <person name="Spormann A.M."/>
            <person name="Op den Camp H."/>
            <person name="Overmann J."/>
            <person name="Amann R."/>
            <person name="Jetten M.S.M."/>
            <person name="Mascher T."/>
            <person name="Medema M.H."/>
            <person name="Devos D.P."/>
            <person name="Kaster A.-K."/>
            <person name="Ovreas L."/>
            <person name="Rohde M."/>
            <person name="Galperin M.Y."/>
            <person name="Jogler C."/>
        </authorList>
    </citation>
    <scope>NUCLEOTIDE SEQUENCE [LARGE SCALE GENOMIC DNA]</scope>
    <source>
        <strain evidence="8 9">Pan44</strain>
    </source>
</reference>
<dbReference type="GO" id="GO:0042781">
    <property type="term" value="F:3'-tRNA processing endoribonuclease activity"/>
    <property type="evidence" value="ECO:0007669"/>
    <property type="project" value="TreeGrafter"/>
</dbReference>
<comment type="similarity">
    <text evidence="6">Belongs to the RnpA family.</text>
</comment>
<dbReference type="AlphaFoldDB" id="A0A517SDF4"/>
<comment type="subunit">
    <text evidence="6">Consists of a catalytic RNA component (M1 or rnpB) and a protein subunit.</text>
</comment>
<gene>
    <name evidence="6 8" type="primary">rnpA</name>
    <name evidence="8" type="ORF">Pan44_21720</name>
</gene>
<comment type="catalytic activity">
    <reaction evidence="6">
        <text>Endonucleolytic cleavage of RNA, removing 5'-extranucleotides from tRNA precursor.</text>
        <dbReference type="EC" id="3.1.26.5"/>
    </reaction>
</comment>
<keyword evidence="4 6" id="KW-0378">Hydrolase</keyword>
<dbReference type="Gene3D" id="3.30.230.10">
    <property type="match status" value="1"/>
</dbReference>
<evidence type="ECO:0000313" key="9">
    <source>
        <dbReference type="Proteomes" id="UP000315700"/>
    </source>
</evidence>
<evidence type="ECO:0000256" key="6">
    <source>
        <dbReference type="HAMAP-Rule" id="MF_00227"/>
    </source>
</evidence>
<evidence type="ECO:0000313" key="8">
    <source>
        <dbReference type="EMBL" id="QDT54145.1"/>
    </source>
</evidence>
<keyword evidence="5 6" id="KW-0694">RNA-binding</keyword>
<proteinExistence type="inferred from homology"/>
<dbReference type="EC" id="3.1.26.5" evidence="6 7"/>
<dbReference type="InParanoid" id="A0A517SDF4"/>
<dbReference type="InterPro" id="IPR000100">
    <property type="entry name" value="RNase_P"/>
</dbReference>
<evidence type="ECO:0000256" key="2">
    <source>
        <dbReference type="ARBA" id="ARBA00022722"/>
    </source>
</evidence>
<dbReference type="InterPro" id="IPR014721">
    <property type="entry name" value="Ribsml_uS5_D2-typ_fold_subgr"/>
</dbReference>